<evidence type="ECO:0000256" key="1">
    <source>
        <dbReference type="ARBA" id="ARBA00004141"/>
    </source>
</evidence>
<dbReference type="GeneID" id="71987541"/>
<gene>
    <name evidence="6" type="ORF">CLAFUR5_07663</name>
</gene>
<reference evidence="6" key="2">
    <citation type="journal article" date="2022" name="Microb. Genom.">
        <title>A chromosome-scale genome assembly of the tomato pathogen Cladosporium fulvum reveals a compartmentalized genome architecture and the presence of a dispensable chromosome.</title>
        <authorList>
            <person name="Zaccaron A.Z."/>
            <person name="Chen L.H."/>
            <person name="Samaras A."/>
            <person name="Stergiopoulos I."/>
        </authorList>
    </citation>
    <scope>NUCLEOTIDE SEQUENCE</scope>
    <source>
        <strain evidence="6">Race5_Kim</strain>
    </source>
</reference>
<evidence type="ECO:0000256" key="2">
    <source>
        <dbReference type="ARBA" id="ARBA00022692"/>
    </source>
</evidence>
<dbReference type="OrthoDB" id="3231000at2759"/>
<keyword evidence="4 5" id="KW-0472">Membrane</keyword>
<dbReference type="RefSeq" id="XP_047763841.1">
    <property type="nucleotide sequence ID" value="XM_047906811.1"/>
</dbReference>
<reference evidence="6" key="1">
    <citation type="submission" date="2021-12" db="EMBL/GenBank/DDBJ databases">
        <authorList>
            <person name="Zaccaron A."/>
            <person name="Stergiopoulos I."/>
        </authorList>
    </citation>
    <scope>NUCLEOTIDE SEQUENCE</scope>
    <source>
        <strain evidence="6">Race5_Kim</strain>
    </source>
</reference>
<evidence type="ECO:0008006" key="8">
    <source>
        <dbReference type="Google" id="ProtNLM"/>
    </source>
</evidence>
<evidence type="ECO:0000256" key="3">
    <source>
        <dbReference type="ARBA" id="ARBA00022989"/>
    </source>
</evidence>
<evidence type="ECO:0000313" key="7">
    <source>
        <dbReference type="Proteomes" id="UP000756132"/>
    </source>
</evidence>
<dbReference type="EMBL" id="CP090168">
    <property type="protein sequence ID" value="UJO19475.1"/>
    <property type="molecule type" value="Genomic_DNA"/>
</dbReference>
<comment type="subcellular location">
    <subcellularLocation>
        <location evidence="1">Membrane</location>
        <topology evidence="1">Multi-pass membrane protein</topology>
    </subcellularLocation>
</comment>
<dbReference type="SUPFAM" id="SSF144083">
    <property type="entry name" value="Magnesium transport protein CorA, transmembrane region"/>
    <property type="match status" value="1"/>
</dbReference>
<name>A0A9Q8PBK6_PASFU</name>
<accession>A0A9Q8PBK6</accession>
<keyword evidence="3 5" id="KW-1133">Transmembrane helix</keyword>
<dbReference type="KEGG" id="ffu:CLAFUR5_07663"/>
<evidence type="ECO:0000256" key="5">
    <source>
        <dbReference type="SAM" id="Phobius"/>
    </source>
</evidence>
<feature type="transmembrane region" description="Helical" evidence="5">
    <location>
        <begin position="181"/>
        <end position="206"/>
    </location>
</feature>
<sequence>MSKEDLELVRAHPKLVGMQAYRLTLHDWLVTLKFMQTQLAKVEWEFEMPGHGQNPVDHWAALKKLAPWERHAEFREDMVNDMRIILDLEPNTHGSVTLLALKQDVVEIRKSIVAIRHRLALIRDMITTNVGIEESRRTAAALEQNRSIGGLTILATIFLPLNFATSFLSMSSGFSVKSNTFWRFFAIGVPLLTLTLLAVGLMSWGLKTLAFISRRLSRAGVRVRGVVSDVCWAVCWPARDVFDTVVKR</sequence>
<dbReference type="InterPro" id="IPR045863">
    <property type="entry name" value="CorA_TM1_TM2"/>
</dbReference>
<dbReference type="AlphaFoldDB" id="A0A9Q8PBK6"/>
<dbReference type="Proteomes" id="UP000756132">
    <property type="component" value="Chromosome 6"/>
</dbReference>
<evidence type="ECO:0000256" key="4">
    <source>
        <dbReference type="ARBA" id="ARBA00023136"/>
    </source>
</evidence>
<organism evidence="6 7">
    <name type="scientific">Passalora fulva</name>
    <name type="common">Tomato leaf mold</name>
    <name type="synonym">Cladosporium fulvum</name>
    <dbReference type="NCBI Taxonomy" id="5499"/>
    <lineage>
        <taxon>Eukaryota</taxon>
        <taxon>Fungi</taxon>
        <taxon>Dikarya</taxon>
        <taxon>Ascomycota</taxon>
        <taxon>Pezizomycotina</taxon>
        <taxon>Dothideomycetes</taxon>
        <taxon>Dothideomycetidae</taxon>
        <taxon>Mycosphaerellales</taxon>
        <taxon>Mycosphaerellaceae</taxon>
        <taxon>Fulvia</taxon>
    </lineage>
</organism>
<keyword evidence="7" id="KW-1185">Reference proteome</keyword>
<proteinExistence type="predicted"/>
<keyword evidence="2 5" id="KW-0812">Transmembrane</keyword>
<evidence type="ECO:0000313" key="6">
    <source>
        <dbReference type="EMBL" id="UJO19475.1"/>
    </source>
</evidence>
<protein>
    <recommendedName>
        <fullName evidence="8">Mg2+ transporter protein, CorA-like/Zinc transport protein ZntB</fullName>
    </recommendedName>
</protein>
<feature type="transmembrane region" description="Helical" evidence="5">
    <location>
        <begin position="148"/>
        <end position="169"/>
    </location>
</feature>
<dbReference type="Gene3D" id="1.20.58.340">
    <property type="entry name" value="Magnesium transport protein CorA, transmembrane region"/>
    <property type="match status" value="1"/>
</dbReference>
<dbReference type="GO" id="GO:0016020">
    <property type="term" value="C:membrane"/>
    <property type="evidence" value="ECO:0007669"/>
    <property type="project" value="UniProtKB-SubCell"/>
</dbReference>